<sequence>MTTIPTLVDVATQLHAATNTDVLADTINVQTQTPPFAEKFLRLLGWGKWIVYFVGVCALIGAGAIFAIEKYSERNDNKAMKIVLWVCVGAVIAAGATGIMDAATA</sequence>
<dbReference type="Proteomes" id="UP000319375">
    <property type="component" value="Unassembled WGS sequence"/>
</dbReference>
<proteinExistence type="predicted"/>
<organism evidence="2 3">
    <name type="scientific">Tsukamurella conjunctivitidis</name>
    <dbReference type="NCBI Taxonomy" id="2592068"/>
    <lineage>
        <taxon>Bacteria</taxon>
        <taxon>Bacillati</taxon>
        <taxon>Actinomycetota</taxon>
        <taxon>Actinomycetes</taxon>
        <taxon>Mycobacteriales</taxon>
        <taxon>Tsukamurellaceae</taxon>
        <taxon>Tsukamurella</taxon>
    </lineage>
</organism>
<comment type="caution">
    <text evidence="2">The sequence shown here is derived from an EMBL/GenBank/DDBJ whole genome shotgun (WGS) entry which is preliminary data.</text>
</comment>
<name>A0A5C5RS06_9ACTN</name>
<keyword evidence="1" id="KW-0472">Membrane</keyword>
<gene>
    <name evidence="2" type="ORF">FK530_23100</name>
</gene>
<protein>
    <submittedName>
        <fullName evidence="2">MFS transporter</fullName>
    </submittedName>
</protein>
<dbReference type="AlphaFoldDB" id="A0A5C5RS06"/>
<dbReference type="EMBL" id="VIGX01000027">
    <property type="protein sequence ID" value="TWS25514.1"/>
    <property type="molecule type" value="Genomic_DNA"/>
</dbReference>
<feature type="transmembrane region" description="Helical" evidence="1">
    <location>
        <begin position="49"/>
        <end position="68"/>
    </location>
</feature>
<reference evidence="2 3" key="1">
    <citation type="submission" date="2019-06" db="EMBL/GenBank/DDBJ databases">
        <title>Tsukamurella conjunctivitidis sp. nov., Tsukamurella assacharolytica sp. nov. and Tsukamurella sputae sp. nov. isolated from patients with conjunctivitis, bacteraemia (lymphoma) and respiratory infection (sputum) in Hong Kong.</title>
        <authorList>
            <person name="Teng J.L.L."/>
            <person name="Lee H.H."/>
            <person name="Fong J.Y.H."/>
            <person name="Fok K.M.N."/>
            <person name="Lau S.K.P."/>
            <person name="Woo P.C.Y."/>
        </authorList>
    </citation>
    <scope>NUCLEOTIDE SEQUENCE [LARGE SCALE GENOMIC DNA]</scope>
    <source>
        <strain evidence="2 3">HKU72</strain>
    </source>
</reference>
<evidence type="ECO:0000313" key="3">
    <source>
        <dbReference type="Proteomes" id="UP000319375"/>
    </source>
</evidence>
<keyword evidence="3" id="KW-1185">Reference proteome</keyword>
<keyword evidence="1" id="KW-0812">Transmembrane</keyword>
<evidence type="ECO:0000313" key="2">
    <source>
        <dbReference type="EMBL" id="TWS25514.1"/>
    </source>
</evidence>
<dbReference type="RefSeq" id="WP_114514391.1">
    <property type="nucleotide sequence ID" value="NZ_VIGX01000027.1"/>
</dbReference>
<feature type="transmembrane region" description="Helical" evidence="1">
    <location>
        <begin position="80"/>
        <end position="100"/>
    </location>
</feature>
<accession>A0A5C5RS06</accession>
<dbReference type="OrthoDB" id="4557262at2"/>
<keyword evidence="1" id="KW-1133">Transmembrane helix</keyword>
<evidence type="ECO:0000256" key="1">
    <source>
        <dbReference type="SAM" id="Phobius"/>
    </source>
</evidence>